<dbReference type="Proteomes" id="UP000245119">
    <property type="component" value="Linkage Group LG11"/>
</dbReference>
<organism evidence="2 3">
    <name type="scientific">Pomacea canaliculata</name>
    <name type="common">Golden apple snail</name>
    <dbReference type="NCBI Taxonomy" id="400727"/>
    <lineage>
        <taxon>Eukaryota</taxon>
        <taxon>Metazoa</taxon>
        <taxon>Spiralia</taxon>
        <taxon>Lophotrochozoa</taxon>
        <taxon>Mollusca</taxon>
        <taxon>Gastropoda</taxon>
        <taxon>Caenogastropoda</taxon>
        <taxon>Architaenioglossa</taxon>
        <taxon>Ampullarioidea</taxon>
        <taxon>Ampullariidae</taxon>
        <taxon>Pomacea</taxon>
    </lineage>
</organism>
<evidence type="ECO:0000256" key="1">
    <source>
        <dbReference type="SAM" id="SignalP"/>
    </source>
</evidence>
<evidence type="ECO:0000313" key="2">
    <source>
        <dbReference type="EMBL" id="PVD21881.1"/>
    </source>
</evidence>
<gene>
    <name evidence="2" type="ORF">C0Q70_17684</name>
</gene>
<protein>
    <submittedName>
        <fullName evidence="2">Uncharacterized protein</fullName>
    </submittedName>
</protein>
<feature type="chain" id="PRO_5015763393" evidence="1">
    <location>
        <begin position="22"/>
        <end position="180"/>
    </location>
</feature>
<comment type="caution">
    <text evidence="2">The sequence shown here is derived from an EMBL/GenBank/DDBJ whole genome shotgun (WGS) entry which is preliminary data.</text>
</comment>
<accession>A0A2T7NL48</accession>
<feature type="signal peptide" evidence="1">
    <location>
        <begin position="1"/>
        <end position="21"/>
    </location>
</feature>
<reference evidence="2 3" key="1">
    <citation type="submission" date="2018-04" db="EMBL/GenBank/DDBJ databases">
        <title>The genome of golden apple snail Pomacea canaliculata provides insight into stress tolerance and invasive adaptation.</title>
        <authorList>
            <person name="Liu C."/>
            <person name="Liu B."/>
            <person name="Ren Y."/>
            <person name="Zhang Y."/>
            <person name="Wang H."/>
            <person name="Li S."/>
            <person name="Jiang F."/>
            <person name="Yin L."/>
            <person name="Zhang G."/>
            <person name="Qian W."/>
            <person name="Fan W."/>
        </authorList>
    </citation>
    <scope>NUCLEOTIDE SEQUENCE [LARGE SCALE GENOMIC DNA]</scope>
    <source>
        <strain evidence="2">SZHN2017</strain>
        <tissue evidence="2">Muscle</tissue>
    </source>
</reference>
<keyword evidence="1" id="KW-0732">Signal</keyword>
<sequence length="180" mass="20385">MRLNVILTCLTLCVLHGAVKTRRHFLFSSANRPSSTRAWGSSALQASELWDAINSTEENPSDVVRYLMVLQPGDGYPSWVQPQAPETPLLGTVFPVPWKRLLPAPKIGFLELLSRHRSLKQVAANSMPEQPMIAAASFRKRDRYNCDLSRVSIQMIIEYLRTRRICGFRVNQMRFALGGK</sequence>
<name>A0A2T7NL48_POMCA</name>
<dbReference type="EMBL" id="PZQS01000011">
    <property type="protein sequence ID" value="PVD21881.1"/>
    <property type="molecule type" value="Genomic_DNA"/>
</dbReference>
<proteinExistence type="predicted"/>
<dbReference type="AlphaFoldDB" id="A0A2T7NL48"/>
<evidence type="ECO:0000313" key="3">
    <source>
        <dbReference type="Proteomes" id="UP000245119"/>
    </source>
</evidence>
<keyword evidence="3" id="KW-1185">Reference proteome</keyword>